<protein>
    <submittedName>
        <fullName evidence="2">Uncharacterized protein</fullName>
    </submittedName>
</protein>
<reference evidence="2 3" key="1">
    <citation type="submission" date="2016-10" db="EMBL/GenBank/DDBJ databases">
        <authorList>
            <person name="Varghese N."/>
            <person name="Submissions S."/>
        </authorList>
    </citation>
    <scope>NUCLEOTIDE SEQUENCE [LARGE SCALE GENOMIC DNA]</scope>
    <source>
        <strain evidence="2 3">DSM 2373</strain>
    </source>
</reference>
<gene>
    <name evidence="2" type="ORF">SAMN04488571_10224</name>
</gene>
<dbReference type="EMBL" id="FNFT01000002">
    <property type="protein sequence ID" value="SDJ93260.1"/>
    <property type="molecule type" value="Genomic_DNA"/>
</dbReference>
<feature type="transmembrane region" description="Helical" evidence="1">
    <location>
        <begin position="24"/>
        <end position="42"/>
    </location>
</feature>
<evidence type="ECO:0000313" key="2">
    <source>
        <dbReference type="EMBL" id="SDJ93260.1"/>
    </source>
</evidence>
<feature type="transmembrane region" description="Helical" evidence="1">
    <location>
        <begin position="194"/>
        <end position="211"/>
    </location>
</feature>
<feature type="transmembrane region" description="Helical" evidence="1">
    <location>
        <begin position="232"/>
        <end position="252"/>
    </location>
</feature>
<feature type="transmembrane region" description="Helical" evidence="1">
    <location>
        <begin position="258"/>
        <end position="276"/>
    </location>
</feature>
<keyword evidence="1" id="KW-0472">Membrane</keyword>
<sequence>MPPAGPANTTDGSRDSIGMTFSRIAPAVILFFLAPLVAEFLLGNLAITMLPALIVLAPMYGGGALLIREVVRRTGRGWPGMIVLALAYAVLEEGIITQSLFNPNYLGERLLDYGFLPALGIALPWTLFVLTLHTVWSISVPIALVEVLFPERRTTPWLGRPGLASTFVLFAIGSIAITAATLSTEAFVAPVPQLAGAAAAVIVLIVAAFSLPPELHRPADTSTRPAPGAWSVGAFSLAAGSIFMLITIFAQTLHLSDWWIPVALYLLLDAVVIVVIRSWSERQGWGDWHRLALAGGALLTYAWYAFPQPSVSLGNSAIDLAGNAVFAAGAVLLIAVAARRLQRAGSADSSAA</sequence>
<dbReference type="AlphaFoldDB" id="A0A1G8XTZ9"/>
<feature type="transmembrane region" description="Helical" evidence="1">
    <location>
        <begin position="318"/>
        <end position="338"/>
    </location>
</feature>
<proteinExistence type="predicted"/>
<feature type="transmembrane region" description="Helical" evidence="1">
    <location>
        <begin position="48"/>
        <end position="67"/>
    </location>
</feature>
<feature type="transmembrane region" description="Helical" evidence="1">
    <location>
        <begin position="288"/>
        <end position="306"/>
    </location>
</feature>
<evidence type="ECO:0000256" key="1">
    <source>
        <dbReference type="SAM" id="Phobius"/>
    </source>
</evidence>
<dbReference type="Proteomes" id="UP000326500">
    <property type="component" value="Unassembled WGS sequence"/>
</dbReference>
<keyword evidence="3" id="KW-1185">Reference proteome</keyword>
<feature type="transmembrane region" description="Helical" evidence="1">
    <location>
        <begin position="79"/>
        <end position="101"/>
    </location>
</feature>
<accession>A0A1G8XTZ9</accession>
<keyword evidence="1" id="KW-0812">Transmembrane</keyword>
<name>A0A1G8XTZ9_9EURY</name>
<feature type="transmembrane region" description="Helical" evidence="1">
    <location>
        <begin position="121"/>
        <end position="149"/>
    </location>
</feature>
<organism evidence="2 3">
    <name type="scientific">Methanoculleus thermophilus</name>
    <dbReference type="NCBI Taxonomy" id="2200"/>
    <lineage>
        <taxon>Archaea</taxon>
        <taxon>Methanobacteriati</taxon>
        <taxon>Methanobacteriota</taxon>
        <taxon>Stenosarchaea group</taxon>
        <taxon>Methanomicrobia</taxon>
        <taxon>Methanomicrobiales</taxon>
        <taxon>Methanomicrobiaceae</taxon>
        <taxon>Methanoculleus</taxon>
    </lineage>
</organism>
<keyword evidence="1" id="KW-1133">Transmembrane helix</keyword>
<feature type="transmembrane region" description="Helical" evidence="1">
    <location>
        <begin position="161"/>
        <end position="182"/>
    </location>
</feature>
<evidence type="ECO:0000313" key="3">
    <source>
        <dbReference type="Proteomes" id="UP000326500"/>
    </source>
</evidence>
<dbReference type="STRING" id="2200.GCA_001571405_00636"/>